<protein>
    <recommendedName>
        <fullName evidence="3">Protein TolB</fullName>
    </recommendedName>
</protein>
<evidence type="ECO:0000256" key="1">
    <source>
        <dbReference type="SAM" id="Phobius"/>
    </source>
</evidence>
<dbReference type="Pfam" id="PF07676">
    <property type="entry name" value="PD40"/>
    <property type="match status" value="3"/>
</dbReference>
<evidence type="ECO:0000313" key="2">
    <source>
        <dbReference type="EMBL" id="MPL79297.1"/>
    </source>
</evidence>
<dbReference type="SUPFAM" id="SSF82171">
    <property type="entry name" value="DPP6 N-terminal domain-like"/>
    <property type="match status" value="1"/>
</dbReference>
<dbReference type="EMBL" id="VSSQ01000125">
    <property type="protein sequence ID" value="MPL79297.1"/>
    <property type="molecule type" value="Genomic_DNA"/>
</dbReference>
<proteinExistence type="predicted"/>
<accession>A0A644UJU5</accession>
<dbReference type="AlphaFoldDB" id="A0A644UJU5"/>
<evidence type="ECO:0008006" key="3">
    <source>
        <dbReference type="Google" id="ProtNLM"/>
    </source>
</evidence>
<dbReference type="InterPro" id="IPR011659">
    <property type="entry name" value="WD40"/>
</dbReference>
<dbReference type="PROSITE" id="PS51257">
    <property type="entry name" value="PROKAR_LIPOPROTEIN"/>
    <property type="match status" value="1"/>
</dbReference>
<sequence>MSYSSYRKYYTFAFAMVVITNLLVTGCINAPVTPDDTIKTCPVLSPDYTGVSFPSNIAPPNFVIKEEGEAFSVEFGTDGQTLFSYTIDVPEVIIKERDWRKLQKAATGKDFFIRITVLRNEKWLRFADVTNTMSDKAIDGFLVYRLLYPGYELWNEMGIYQRDLTSYDETPLIENKELEKGCVNCHTFSRNSPENMMIHVRGKLGGTIIKHGDKITKVNVKGEGMPNGGAYAAYHPSGKYIAFSANEIQQFFHSTGKKPIEVSDLEADLLVYDVERNQIITDSVISGSRYMETFPNWNPDGSHLYYCRAEAYEEGMPLDSIRYNLYSVTFDQRTHAFGTPQCVYNASSNGKSVSFPRVSPDGKYLMFTQSDYGNFSIWHPESELCLITLSTGEMRIMDEVNSDDVESYHTWSSTGEWFVFSSKRQDGLWARPFIARFDSKTGKAGKPFVLPQRDPEFYDNFTKTFNLPELIVSPITDSNSFVREARNNPKQLNP</sequence>
<feature type="transmembrane region" description="Helical" evidence="1">
    <location>
        <begin position="12"/>
        <end position="32"/>
    </location>
</feature>
<name>A0A644UJU5_9ZZZZ</name>
<organism evidence="2">
    <name type="scientific">bioreactor metagenome</name>
    <dbReference type="NCBI Taxonomy" id="1076179"/>
    <lineage>
        <taxon>unclassified sequences</taxon>
        <taxon>metagenomes</taxon>
        <taxon>ecological metagenomes</taxon>
    </lineage>
</organism>
<keyword evidence="1" id="KW-0812">Transmembrane</keyword>
<gene>
    <name evidence="2" type="ORF">SDC9_25173</name>
</gene>
<reference evidence="2" key="1">
    <citation type="submission" date="2019-08" db="EMBL/GenBank/DDBJ databases">
        <authorList>
            <person name="Kucharzyk K."/>
            <person name="Murdoch R.W."/>
            <person name="Higgins S."/>
            <person name="Loffler F."/>
        </authorList>
    </citation>
    <scope>NUCLEOTIDE SEQUENCE</scope>
</reference>
<comment type="caution">
    <text evidence="2">The sequence shown here is derived from an EMBL/GenBank/DDBJ whole genome shotgun (WGS) entry which is preliminary data.</text>
</comment>
<keyword evidence="1" id="KW-1133">Transmembrane helix</keyword>
<dbReference type="Gene3D" id="2.120.10.30">
    <property type="entry name" value="TolB, C-terminal domain"/>
    <property type="match status" value="1"/>
</dbReference>
<keyword evidence="1" id="KW-0472">Membrane</keyword>
<dbReference type="InterPro" id="IPR011042">
    <property type="entry name" value="6-blade_b-propeller_TolB-like"/>
</dbReference>